<accession>A0A3M7T9X1</accession>
<proteinExistence type="predicted"/>
<organism evidence="1 2">
    <name type="scientific">Brachionus plicatilis</name>
    <name type="common">Marine rotifer</name>
    <name type="synonym">Brachionus muelleri</name>
    <dbReference type="NCBI Taxonomy" id="10195"/>
    <lineage>
        <taxon>Eukaryota</taxon>
        <taxon>Metazoa</taxon>
        <taxon>Spiralia</taxon>
        <taxon>Gnathifera</taxon>
        <taxon>Rotifera</taxon>
        <taxon>Eurotatoria</taxon>
        <taxon>Monogononta</taxon>
        <taxon>Pseudotrocha</taxon>
        <taxon>Ploima</taxon>
        <taxon>Brachionidae</taxon>
        <taxon>Brachionus</taxon>
    </lineage>
</organism>
<sequence>MSLPSIHSQKIFVDSYITIFWKQIDLKKKTEENAAWVIAINHNIGLKYFIYINIFFKIQNQCLKVIKKLQFPVSIPTTLLQFKANLKKRFAKLICTLHQLYSFSIYLYQNTRDLKQDFKILIIYKFYTDIEILVLKDSLF</sequence>
<evidence type="ECO:0000313" key="2">
    <source>
        <dbReference type="Proteomes" id="UP000276133"/>
    </source>
</evidence>
<evidence type="ECO:0000313" key="1">
    <source>
        <dbReference type="EMBL" id="RNA44799.1"/>
    </source>
</evidence>
<keyword evidence="2" id="KW-1185">Reference proteome</keyword>
<dbReference type="AlphaFoldDB" id="A0A3M7T9X1"/>
<protein>
    <submittedName>
        <fullName evidence="1">Uncharacterized protein</fullName>
    </submittedName>
</protein>
<reference evidence="1 2" key="1">
    <citation type="journal article" date="2018" name="Sci. Rep.">
        <title>Genomic signatures of local adaptation to the degree of environmental predictability in rotifers.</title>
        <authorList>
            <person name="Franch-Gras L."/>
            <person name="Hahn C."/>
            <person name="Garcia-Roger E.M."/>
            <person name="Carmona M.J."/>
            <person name="Serra M."/>
            <person name="Gomez A."/>
        </authorList>
    </citation>
    <scope>NUCLEOTIDE SEQUENCE [LARGE SCALE GENOMIC DNA]</scope>
    <source>
        <strain evidence="1">HYR1</strain>
    </source>
</reference>
<dbReference type="Proteomes" id="UP000276133">
    <property type="component" value="Unassembled WGS sequence"/>
</dbReference>
<comment type="caution">
    <text evidence="1">The sequence shown here is derived from an EMBL/GenBank/DDBJ whole genome shotgun (WGS) entry which is preliminary data.</text>
</comment>
<name>A0A3M7T9X1_BRAPC</name>
<dbReference type="EMBL" id="REGN01000058">
    <property type="protein sequence ID" value="RNA44799.1"/>
    <property type="molecule type" value="Genomic_DNA"/>
</dbReference>
<gene>
    <name evidence="1" type="ORF">BpHYR1_007660</name>
</gene>